<dbReference type="AlphaFoldDB" id="A0A4R3MFC0"/>
<dbReference type="Proteomes" id="UP000294902">
    <property type="component" value="Unassembled WGS sequence"/>
</dbReference>
<dbReference type="SUPFAM" id="SSF51338">
    <property type="entry name" value="Composite domain of metallo-dependent hydrolases"/>
    <property type="match status" value="1"/>
</dbReference>
<dbReference type="SUPFAM" id="SSF51556">
    <property type="entry name" value="Metallo-dependent hydrolases"/>
    <property type="match status" value="1"/>
</dbReference>
<comment type="caution">
    <text evidence="2">The sequence shown here is derived from an EMBL/GenBank/DDBJ whole genome shotgun (WGS) entry which is preliminary data.</text>
</comment>
<gene>
    <name evidence="2" type="ORF">EDC18_11351</name>
</gene>
<dbReference type="OrthoDB" id="9802793at2"/>
<dbReference type="InterPro" id="IPR051781">
    <property type="entry name" value="Metallo-dep_Hydrolase"/>
</dbReference>
<dbReference type="Gene3D" id="3.20.20.140">
    <property type="entry name" value="Metal-dependent hydrolases"/>
    <property type="match status" value="1"/>
</dbReference>
<sequence length="403" mass="44566">MQKKENTLLIKNGKILTMSGITYDSGSVLIEGNKIVKVAEYIDESSNKISEIIDARNCWVMPGIIEAHCHIGIQEERKGIEGNDCNEVAEPITPYIKALDAINPMDSAFHNALSSGITSVMVGPGSSNIVGGQWVFMKTHGRSIDQMVVREPAAMKIAFGENVKSNYSQYNRMPTTRMSIAALLREELFEAQQYIKDKKSAEESNNSYDKEFRKECWLEVFNKKIPLKAHAHRADDILTAIRIAKEFDLRLTIEHCTEGHLIAKEIKESGFPAIIGPTLASRNKIETQFSDFKTAGILHKEGVKVAITTDHPVTRIQYLPICAGFAAKEGLGIEEGLKAITINAAEICSVSHRVGSIEVGKDADIAIFDGNPMEVFTKTLYTIIDGEIVYSEKNINSNQCPSN</sequence>
<dbReference type="Gene3D" id="2.30.40.10">
    <property type="entry name" value="Urease, subunit C, domain 1"/>
    <property type="match status" value="1"/>
</dbReference>
<protein>
    <submittedName>
        <fullName evidence="2">Imidazolonepropionase-like amidohydrolase</fullName>
    </submittedName>
</protein>
<evidence type="ECO:0000313" key="3">
    <source>
        <dbReference type="Proteomes" id="UP000294902"/>
    </source>
</evidence>
<dbReference type="RefSeq" id="WP_132253950.1">
    <property type="nucleotide sequence ID" value="NZ_SMAL01000013.1"/>
</dbReference>
<dbReference type="GO" id="GO:0016810">
    <property type="term" value="F:hydrolase activity, acting on carbon-nitrogen (but not peptide) bonds"/>
    <property type="evidence" value="ECO:0007669"/>
    <property type="project" value="InterPro"/>
</dbReference>
<reference evidence="2 3" key="1">
    <citation type="submission" date="2019-03" db="EMBL/GenBank/DDBJ databases">
        <title>Genomic Encyclopedia of Type Strains, Phase IV (KMG-IV): sequencing the most valuable type-strain genomes for metagenomic binning, comparative biology and taxonomic classification.</title>
        <authorList>
            <person name="Goeker M."/>
        </authorList>
    </citation>
    <scope>NUCLEOTIDE SEQUENCE [LARGE SCALE GENOMIC DNA]</scope>
    <source>
        <strain evidence="2 3">DSM 24629</strain>
    </source>
</reference>
<keyword evidence="2" id="KW-0378">Hydrolase</keyword>
<dbReference type="PANTHER" id="PTHR43135">
    <property type="entry name" value="ALPHA-D-RIBOSE 1-METHYLPHOSPHONATE 5-TRIPHOSPHATE DIPHOSPHATASE"/>
    <property type="match status" value="1"/>
</dbReference>
<feature type="domain" description="Amidohydrolase-related" evidence="1">
    <location>
        <begin position="59"/>
        <end position="389"/>
    </location>
</feature>
<dbReference type="InterPro" id="IPR011059">
    <property type="entry name" value="Metal-dep_hydrolase_composite"/>
</dbReference>
<dbReference type="CDD" id="cd01309">
    <property type="entry name" value="Met_dep_hydrolase_C"/>
    <property type="match status" value="1"/>
</dbReference>
<evidence type="ECO:0000313" key="2">
    <source>
        <dbReference type="EMBL" id="TCT12205.1"/>
    </source>
</evidence>
<proteinExistence type="predicted"/>
<dbReference type="EMBL" id="SMAL01000013">
    <property type="protein sequence ID" value="TCT12205.1"/>
    <property type="molecule type" value="Genomic_DNA"/>
</dbReference>
<dbReference type="InterPro" id="IPR006680">
    <property type="entry name" value="Amidohydro-rel"/>
</dbReference>
<keyword evidence="3" id="KW-1185">Reference proteome</keyword>
<evidence type="ECO:0000259" key="1">
    <source>
        <dbReference type="Pfam" id="PF01979"/>
    </source>
</evidence>
<dbReference type="InterPro" id="IPR032466">
    <property type="entry name" value="Metal_Hydrolase"/>
</dbReference>
<dbReference type="Pfam" id="PF01979">
    <property type="entry name" value="Amidohydro_1"/>
    <property type="match status" value="1"/>
</dbReference>
<dbReference type="PANTHER" id="PTHR43135:SF3">
    <property type="entry name" value="ALPHA-D-RIBOSE 1-METHYLPHOSPHONATE 5-TRIPHOSPHATE DIPHOSPHATASE"/>
    <property type="match status" value="1"/>
</dbReference>
<organism evidence="2 3">
    <name type="scientific">Natranaerovirga pectinivora</name>
    <dbReference type="NCBI Taxonomy" id="682400"/>
    <lineage>
        <taxon>Bacteria</taxon>
        <taxon>Bacillati</taxon>
        <taxon>Bacillota</taxon>
        <taxon>Clostridia</taxon>
        <taxon>Lachnospirales</taxon>
        <taxon>Natranaerovirgaceae</taxon>
        <taxon>Natranaerovirga</taxon>
    </lineage>
</organism>
<accession>A0A4R3MFC0</accession>
<name>A0A4R3MFC0_9FIRM</name>